<feature type="transmembrane region" description="Helical" evidence="7">
    <location>
        <begin position="380"/>
        <end position="400"/>
    </location>
</feature>
<evidence type="ECO:0000256" key="7">
    <source>
        <dbReference type="SAM" id="Phobius"/>
    </source>
</evidence>
<dbReference type="PROSITE" id="PS50928">
    <property type="entry name" value="ABC_TM1"/>
    <property type="match status" value="1"/>
</dbReference>
<evidence type="ECO:0000256" key="3">
    <source>
        <dbReference type="ARBA" id="ARBA00022475"/>
    </source>
</evidence>
<evidence type="ECO:0000256" key="2">
    <source>
        <dbReference type="ARBA" id="ARBA00022448"/>
    </source>
</evidence>
<feature type="domain" description="ABC transmembrane type-1" evidence="8">
    <location>
        <begin position="212"/>
        <end position="401"/>
    </location>
</feature>
<dbReference type="PANTHER" id="PTHR43386:SF1">
    <property type="entry name" value="D,D-DIPEPTIDE TRANSPORT SYSTEM PERMEASE PROTEIN DDPC-RELATED"/>
    <property type="match status" value="1"/>
</dbReference>
<keyword evidence="2" id="KW-0813">Transport</keyword>
<proteinExistence type="predicted"/>
<protein>
    <submittedName>
        <fullName evidence="9">Dipeptide transport system permease protein DppC (TC 3.A.1.5.2)</fullName>
    </submittedName>
</protein>
<accession>A0A3B1CD21</accession>
<dbReference type="EMBL" id="UOGD01000205">
    <property type="protein sequence ID" value="VAX21788.1"/>
    <property type="molecule type" value="Genomic_DNA"/>
</dbReference>
<keyword evidence="5 7" id="KW-1133">Transmembrane helix</keyword>
<feature type="transmembrane region" description="Helical" evidence="7">
    <location>
        <begin position="320"/>
        <end position="341"/>
    </location>
</feature>
<evidence type="ECO:0000313" key="9">
    <source>
        <dbReference type="EMBL" id="VAX21788.1"/>
    </source>
</evidence>
<organism evidence="9">
    <name type="scientific">hydrothermal vent metagenome</name>
    <dbReference type="NCBI Taxonomy" id="652676"/>
    <lineage>
        <taxon>unclassified sequences</taxon>
        <taxon>metagenomes</taxon>
        <taxon>ecological metagenomes</taxon>
    </lineage>
</organism>
<dbReference type="InterPro" id="IPR000515">
    <property type="entry name" value="MetI-like"/>
</dbReference>
<dbReference type="InterPro" id="IPR035906">
    <property type="entry name" value="MetI-like_sf"/>
</dbReference>
<feature type="transmembrane region" description="Helical" evidence="7">
    <location>
        <begin position="7"/>
        <end position="29"/>
    </location>
</feature>
<feature type="transmembrane region" description="Helical" evidence="7">
    <location>
        <begin position="41"/>
        <end position="61"/>
    </location>
</feature>
<dbReference type="GO" id="GO:0055085">
    <property type="term" value="P:transmembrane transport"/>
    <property type="evidence" value="ECO:0007669"/>
    <property type="project" value="InterPro"/>
</dbReference>
<evidence type="ECO:0000256" key="5">
    <source>
        <dbReference type="ARBA" id="ARBA00022989"/>
    </source>
</evidence>
<evidence type="ECO:0000256" key="6">
    <source>
        <dbReference type="ARBA" id="ARBA00023136"/>
    </source>
</evidence>
<keyword evidence="6 7" id="KW-0472">Membrane</keyword>
<name>A0A3B1CD21_9ZZZZ</name>
<feature type="transmembrane region" description="Helical" evidence="7">
    <location>
        <begin position="73"/>
        <end position="94"/>
    </location>
</feature>
<dbReference type="Gene3D" id="1.10.3720.10">
    <property type="entry name" value="MetI-like"/>
    <property type="match status" value="1"/>
</dbReference>
<sequence>MLLLLLIVLRFELINGGIKLLYLFIISLFSDPGKVWIQLDFSTIDLLISVILIFTIPVIIYKVRNRWEFFGRTVSLISFSIIVISIIFVFAPVITNYNPNFQNSLKVTRFLSPLQKVQKIYLKENVRNSNMGNFAIQKKKVIRSAVDEGFIYFNALTVKDDSVIISQSGVVKSFPKEKIVFNDGKPEVDSKIFLLGTDELGRDIFSRIVYGARISIVIGIFSVLLSLVLGLLFGFIAGYYGGYYDLVMSRITDMFMTVPSIFFIIMALAFFGNSLISIIVVLGFSGWMGLFKIVKGEIVLIKKKDYFVTSKKLKLPVKNLLFNEILPVMIIPVVVNVVFQFSNVILAESSLSYLGLGSGLNYPSWGSMILSGQHYMTQGWWLIAFPGFALIMTLLTFNLFGDKIKSYYNQTDNN</sequence>
<feature type="transmembrane region" description="Helical" evidence="7">
    <location>
        <begin position="214"/>
        <end position="239"/>
    </location>
</feature>
<evidence type="ECO:0000256" key="4">
    <source>
        <dbReference type="ARBA" id="ARBA00022692"/>
    </source>
</evidence>
<evidence type="ECO:0000259" key="8">
    <source>
        <dbReference type="PROSITE" id="PS50928"/>
    </source>
</evidence>
<keyword evidence="4 7" id="KW-0812">Transmembrane</keyword>
<dbReference type="SUPFAM" id="SSF161098">
    <property type="entry name" value="MetI-like"/>
    <property type="match status" value="1"/>
</dbReference>
<dbReference type="CDD" id="cd06261">
    <property type="entry name" value="TM_PBP2"/>
    <property type="match status" value="1"/>
</dbReference>
<dbReference type="InterPro" id="IPR050366">
    <property type="entry name" value="BP-dependent_transpt_permease"/>
</dbReference>
<keyword evidence="3" id="KW-1003">Cell membrane</keyword>
<reference evidence="9" key="1">
    <citation type="submission" date="2018-06" db="EMBL/GenBank/DDBJ databases">
        <authorList>
            <person name="Zhirakovskaya E."/>
        </authorList>
    </citation>
    <scope>NUCLEOTIDE SEQUENCE</scope>
</reference>
<gene>
    <name evidence="9" type="ORF">MNBD_IGNAVI01-547</name>
</gene>
<dbReference type="PANTHER" id="PTHR43386">
    <property type="entry name" value="OLIGOPEPTIDE TRANSPORT SYSTEM PERMEASE PROTEIN APPC"/>
    <property type="match status" value="1"/>
</dbReference>
<dbReference type="Pfam" id="PF00528">
    <property type="entry name" value="BPD_transp_1"/>
    <property type="match status" value="1"/>
</dbReference>
<comment type="subcellular location">
    <subcellularLocation>
        <location evidence="1">Cell membrane</location>
        <topology evidence="1">Multi-pass membrane protein</topology>
    </subcellularLocation>
</comment>
<dbReference type="AlphaFoldDB" id="A0A3B1CD21"/>
<dbReference type="GO" id="GO:0005886">
    <property type="term" value="C:plasma membrane"/>
    <property type="evidence" value="ECO:0007669"/>
    <property type="project" value="UniProtKB-SubCell"/>
</dbReference>
<evidence type="ECO:0000256" key="1">
    <source>
        <dbReference type="ARBA" id="ARBA00004651"/>
    </source>
</evidence>